<evidence type="ECO:0000256" key="1">
    <source>
        <dbReference type="ARBA" id="ARBA00005715"/>
    </source>
</evidence>
<feature type="domain" description="Four-carbon acid sugar kinase nucleotide binding" evidence="9">
    <location>
        <begin position="333"/>
        <end position="500"/>
    </location>
</feature>
<gene>
    <name evidence="10" type="ORF">DF223_13965</name>
</gene>
<keyword evidence="4" id="KW-0418">Kinase</keyword>
<evidence type="ECO:0000256" key="6">
    <source>
        <dbReference type="ARBA" id="ARBA00023277"/>
    </source>
</evidence>
<dbReference type="InterPro" id="IPR042213">
    <property type="entry name" value="NBD_C_sf"/>
</dbReference>
<evidence type="ECO:0000313" key="11">
    <source>
        <dbReference type="Proteomes" id="UP000244962"/>
    </source>
</evidence>
<keyword evidence="2" id="KW-0808">Transferase</keyword>
<evidence type="ECO:0000256" key="3">
    <source>
        <dbReference type="ARBA" id="ARBA00022741"/>
    </source>
</evidence>
<comment type="similarity">
    <text evidence="1">Belongs to the four-carbon acid sugar kinase family.</text>
</comment>
<feature type="domain" description="Four-carbon acid sugar kinase N-terminal" evidence="8">
    <location>
        <begin position="68"/>
        <end position="305"/>
    </location>
</feature>
<keyword evidence="3" id="KW-0547">Nucleotide-binding</keyword>
<dbReference type="Pfam" id="PF17042">
    <property type="entry name" value="NBD_C"/>
    <property type="match status" value="1"/>
</dbReference>
<dbReference type="EMBL" id="QEFB01000018">
    <property type="protein sequence ID" value="PWC04560.1"/>
    <property type="molecule type" value="Genomic_DNA"/>
</dbReference>
<keyword evidence="6" id="KW-0119">Carbohydrate metabolism</keyword>
<feature type="compositionally biased region" description="Polar residues" evidence="7">
    <location>
        <begin position="19"/>
        <end position="40"/>
    </location>
</feature>
<evidence type="ECO:0000256" key="4">
    <source>
        <dbReference type="ARBA" id="ARBA00022777"/>
    </source>
</evidence>
<dbReference type="InterPro" id="IPR037051">
    <property type="entry name" value="4-carb_acid_sugar_kinase_N_sf"/>
</dbReference>
<organism evidence="10 11">
    <name type="scientific">Mycetocola zhujimingii</name>
    <dbReference type="NCBI Taxonomy" id="2079792"/>
    <lineage>
        <taxon>Bacteria</taxon>
        <taxon>Bacillati</taxon>
        <taxon>Actinomycetota</taxon>
        <taxon>Actinomycetes</taxon>
        <taxon>Micrococcales</taxon>
        <taxon>Microbacteriaceae</taxon>
        <taxon>Mycetocola</taxon>
    </lineage>
</organism>
<feature type="region of interest" description="Disordered" evidence="7">
    <location>
        <begin position="1"/>
        <end position="50"/>
    </location>
</feature>
<accession>A0A2U1TAF4</accession>
<evidence type="ECO:0000256" key="7">
    <source>
        <dbReference type="SAM" id="MobiDB-lite"/>
    </source>
</evidence>
<dbReference type="Pfam" id="PF07005">
    <property type="entry name" value="SBD_N"/>
    <property type="match status" value="1"/>
</dbReference>
<name>A0A2U1TAF4_9MICO</name>
<dbReference type="SUPFAM" id="SSF142764">
    <property type="entry name" value="YgbK-like"/>
    <property type="match status" value="1"/>
</dbReference>
<dbReference type="Gene3D" id="3.40.50.10840">
    <property type="entry name" value="Putative sugar-binding, N-terminal domain"/>
    <property type="match status" value="1"/>
</dbReference>
<reference evidence="11" key="1">
    <citation type="submission" date="2018-04" db="EMBL/GenBank/DDBJ databases">
        <authorList>
            <person name="Liu S."/>
            <person name="Wang Z."/>
            <person name="Li J."/>
        </authorList>
    </citation>
    <scope>NUCLEOTIDE SEQUENCE [LARGE SCALE GENOMIC DNA]</scope>
    <source>
        <strain evidence="11">622</strain>
    </source>
</reference>
<dbReference type="Gene3D" id="3.40.980.20">
    <property type="entry name" value="Four-carbon acid sugar kinase, nucleotide binding domain"/>
    <property type="match status" value="1"/>
</dbReference>
<sequence length="513" mass="53977">MAVPERQWSHSAGAPGSINGEQQMSDTPNASASRTMQELSTGLPDPLTIPDARRRIREANESGNRWVIVLDDDPTGSQTVHDTPVLTSWDADDLKWAFDQPGHGFFILTNSRGFNDDEAREQVSEVARAVEREARKRGAEVALIARGDSTLRGHYPLETDVLITQAATAGMPFSALLLAPAYFPAGRVTVGDVHYVGTGDTFVPVGLSNYAKDATFGFSASTLPDYIEEKTGGAIAATDVISIGLEDIRKGGPERVRDILLGCTDAQPVAVNLLEEADLDVVVLGLLLAEEQGARVLTRCGPSFPGARLGIAARDPLTHDEIFAGGERPGHGLVVVGSHVELTTRQVAHLHAEVTDIETVVVDVPRLLDPAGSGPELARVGEALISALGRTDVVLASSREQITGDSGHSSLVIAQTVSAVLVALTEIAVSDATPAWVIAKGGITSSDVATGGLKIRRAMVAGQLFPGIVSVWLHVGEDNPALSGLPYVVFAGNVGADDTLAEAVKILRGDART</sequence>
<proteinExistence type="inferred from homology"/>
<evidence type="ECO:0000259" key="9">
    <source>
        <dbReference type="Pfam" id="PF17042"/>
    </source>
</evidence>
<comment type="caution">
    <text evidence="10">The sequence shown here is derived from an EMBL/GenBank/DDBJ whole genome shotgun (WGS) entry which is preliminary data.</text>
</comment>
<protein>
    <recommendedName>
        <fullName evidence="12">Hydroxyacid dehydrogenase</fullName>
    </recommendedName>
</protein>
<dbReference type="Proteomes" id="UP000244962">
    <property type="component" value="Unassembled WGS sequence"/>
</dbReference>
<dbReference type="GO" id="GO:0005524">
    <property type="term" value="F:ATP binding"/>
    <property type="evidence" value="ECO:0007669"/>
    <property type="project" value="UniProtKB-KW"/>
</dbReference>
<evidence type="ECO:0000256" key="2">
    <source>
        <dbReference type="ARBA" id="ARBA00022679"/>
    </source>
</evidence>
<dbReference type="InterPro" id="IPR010737">
    <property type="entry name" value="4-carb_acid_sugar_kinase_N"/>
</dbReference>
<keyword evidence="5" id="KW-0067">ATP-binding</keyword>
<evidence type="ECO:0000259" key="8">
    <source>
        <dbReference type="Pfam" id="PF07005"/>
    </source>
</evidence>
<evidence type="ECO:0008006" key="12">
    <source>
        <dbReference type="Google" id="ProtNLM"/>
    </source>
</evidence>
<evidence type="ECO:0000256" key="5">
    <source>
        <dbReference type="ARBA" id="ARBA00022840"/>
    </source>
</evidence>
<dbReference type="InterPro" id="IPR031475">
    <property type="entry name" value="NBD_C"/>
</dbReference>
<keyword evidence="11" id="KW-1185">Reference proteome</keyword>
<dbReference type="GO" id="GO:0016301">
    <property type="term" value="F:kinase activity"/>
    <property type="evidence" value="ECO:0007669"/>
    <property type="project" value="UniProtKB-KW"/>
</dbReference>
<dbReference type="AlphaFoldDB" id="A0A2U1TAF4"/>
<evidence type="ECO:0000313" key="10">
    <source>
        <dbReference type="EMBL" id="PWC04560.1"/>
    </source>
</evidence>